<gene>
    <name evidence="1" type="ORF">PGTG_21080</name>
</gene>
<reference evidence="2" key="1">
    <citation type="journal article" date="2011" name="Proc. Natl. Acad. Sci. U.S.A.">
        <title>Obligate biotrophy features unraveled by the genomic analysis of rust fungi.</title>
        <authorList>
            <person name="Duplessis S."/>
            <person name="Cuomo C.A."/>
            <person name="Lin Y.-C."/>
            <person name="Aerts A."/>
            <person name="Tisserant E."/>
            <person name="Veneault-Fourrey C."/>
            <person name="Joly D.L."/>
            <person name="Hacquard S."/>
            <person name="Amselem J."/>
            <person name="Cantarel B.L."/>
            <person name="Chiu R."/>
            <person name="Coutinho P.M."/>
            <person name="Feau N."/>
            <person name="Field M."/>
            <person name="Frey P."/>
            <person name="Gelhaye E."/>
            <person name="Goldberg J."/>
            <person name="Grabherr M.G."/>
            <person name="Kodira C.D."/>
            <person name="Kohler A."/>
            <person name="Kuees U."/>
            <person name="Lindquist E.A."/>
            <person name="Lucas S.M."/>
            <person name="Mago R."/>
            <person name="Mauceli E."/>
            <person name="Morin E."/>
            <person name="Murat C."/>
            <person name="Pangilinan J.L."/>
            <person name="Park R."/>
            <person name="Pearson M."/>
            <person name="Quesneville H."/>
            <person name="Rouhier N."/>
            <person name="Sakthikumar S."/>
            <person name="Salamov A.A."/>
            <person name="Schmutz J."/>
            <person name="Selles B."/>
            <person name="Shapiro H."/>
            <person name="Tanguay P."/>
            <person name="Tuskan G.A."/>
            <person name="Henrissat B."/>
            <person name="Van de Peer Y."/>
            <person name="Rouze P."/>
            <person name="Ellis J.G."/>
            <person name="Dodds P.N."/>
            <person name="Schein J.E."/>
            <person name="Zhong S."/>
            <person name="Hamelin R.C."/>
            <person name="Grigoriev I.V."/>
            <person name="Szabo L.J."/>
            <person name="Martin F."/>
        </authorList>
    </citation>
    <scope>NUCLEOTIDE SEQUENCE [LARGE SCALE GENOMIC DNA]</scope>
    <source>
        <strain evidence="2">CRL 75-36-700-3 / race SCCL</strain>
    </source>
</reference>
<name>H6QQC0_PUCGT</name>
<sequence>MSKNPQWDYGPELMEPDVFYEKPELFTPTNKELKVITVVGDQEFRHCLMSNPCLMQVAATNPFFNNQVFSLKLIEKAYTSKANTKRAS</sequence>
<keyword evidence="2" id="KW-1185">Reference proteome</keyword>
<proteinExistence type="predicted"/>
<dbReference type="VEuPathDB" id="FungiDB:PGTG_21080"/>
<dbReference type="Proteomes" id="UP000008783">
    <property type="component" value="Unassembled WGS sequence"/>
</dbReference>
<organism evidence="1 2">
    <name type="scientific">Puccinia graminis f. sp. tritici (strain CRL 75-36-700-3 / race SCCL)</name>
    <name type="common">Black stem rust fungus</name>
    <dbReference type="NCBI Taxonomy" id="418459"/>
    <lineage>
        <taxon>Eukaryota</taxon>
        <taxon>Fungi</taxon>
        <taxon>Dikarya</taxon>
        <taxon>Basidiomycota</taxon>
        <taxon>Pucciniomycotina</taxon>
        <taxon>Pucciniomycetes</taxon>
        <taxon>Pucciniales</taxon>
        <taxon>Pucciniaceae</taxon>
        <taxon>Puccinia</taxon>
    </lineage>
</organism>
<dbReference type="RefSeq" id="XP_003890244.1">
    <property type="nucleotide sequence ID" value="XM_003890195.1"/>
</dbReference>
<dbReference type="AlphaFoldDB" id="H6QQC0"/>
<accession>H6QQC0</accession>
<evidence type="ECO:0000313" key="2">
    <source>
        <dbReference type="Proteomes" id="UP000008783"/>
    </source>
</evidence>
<dbReference type="InParanoid" id="H6QQC0"/>
<dbReference type="PANTHER" id="PTHR48193">
    <property type="entry name" value="ZINC METALLOPROTEASE ZMPB-RELATED"/>
    <property type="match status" value="1"/>
</dbReference>
<evidence type="ECO:0000313" key="1">
    <source>
        <dbReference type="EMBL" id="EHS62531.1"/>
    </source>
</evidence>
<dbReference type="InterPro" id="IPR053094">
    <property type="entry name" value="Zinc_metalloprotease_ZmpB"/>
</dbReference>
<protein>
    <submittedName>
        <fullName evidence="1">Uncharacterized protein</fullName>
    </submittedName>
</protein>
<dbReference type="EMBL" id="DS178271">
    <property type="protein sequence ID" value="EHS62531.1"/>
    <property type="molecule type" value="Genomic_DNA"/>
</dbReference>
<dbReference type="GeneID" id="13541203"/>
<dbReference type="HOGENOM" id="CLU_2470168_0_0_1"/>
<dbReference type="KEGG" id="pgr:PGTG_21080"/>
<dbReference type="PANTHER" id="PTHR48193:SF2">
    <property type="entry name" value="ZINC METALLOPROTEASE ZMPB"/>
    <property type="match status" value="1"/>
</dbReference>